<keyword evidence="1" id="KW-0732">Signal</keyword>
<evidence type="ECO:0000313" key="3">
    <source>
        <dbReference type="Proteomes" id="UP000478571"/>
    </source>
</evidence>
<dbReference type="NCBIfam" id="TIGR03501">
    <property type="entry name" value="GlyGly_CTERM"/>
    <property type="match status" value="1"/>
</dbReference>
<dbReference type="RefSeq" id="WP_160927389.1">
    <property type="nucleotide sequence ID" value="NZ_WWEU01000001.1"/>
</dbReference>
<organism evidence="2 3">
    <name type="scientific">Vibrio tetraodonis subsp. pristinus</name>
    <dbReference type="NCBI Taxonomy" id="2695891"/>
    <lineage>
        <taxon>Bacteria</taxon>
        <taxon>Pseudomonadati</taxon>
        <taxon>Pseudomonadota</taxon>
        <taxon>Gammaproteobacteria</taxon>
        <taxon>Vibrionales</taxon>
        <taxon>Vibrionaceae</taxon>
        <taxon>Vibrio</taxon>
    </lineage>
</organism>
<dbReference type="EMBL" id="WWEU01000001">
    <property type="protein sequence ID" value="MYM58494.1"/>
    <property type="molecule type" value="Genomic_DNA"/>
</dbReference>
<name>A0A6L8LQX6_9VIBR</name>
<dbReference type="Proteomes" id="UP000478571">
    <property type="component" value="Unassembled WGS sequence"/>
</dbReference>
<proteinExistence type="predicted"/>
<dbReference type="InterPro" id="IPR020008">
    <property type="entry name" value="GlyGly_CTERM"/>
</dbReference>
<accession>A0A6L8LQX6</accession>
<sequence length="546" mass="59493">MSKTIFKLSSVTLALVGSFSTNAAIYNIVEIDESKNDTYGLSGYNTEYYGTAVEQGTSPDPTFGCFRGSCTSAGFKISAETRNWKEGISYREEVPFAMDNSFVYPDSQSEFESYCNNELGYKTCSSWAEERWSGYQQEREQSNYLNSIAFVEGSVSSVSDYNAVINDLEGTTPIGNKRDNTTRNVAFVGTTDLDIPSGAIETKAWKSDGTYTVGSILRSQATSSNGTRSISKAAIWNNSGALQGELNFGKDGVAQNENTLGQASIRDFYVSGTDFWAVGYNTYANQRMDATVFKLDTSDLSQFVSSKQVSGATGGSELIYSNSVVSALNENFVAVGSAKRSGGNPENGVSQNRLFYISDIRNSPTANYFSGGIFFSNAGGTIGSINKFNEVVGSIDISRERERDGTEREKRGFIYPLDETGTESTRRAIFDNKAWVLDDLTNDGVVSSNNNTYRILEATDINDAGVISATARKCENGYDTTEMDSYCQGGRIGVETMVAVKLIPIENATSADIQSRSYRSANIERQGGTLGWFALVVMGLLGFRRK</sequence>
<keyword evidence="3" id="KW-1185">Reference proteome</keyword>
<comment type="caution">
    <text evidence="2">The sequence shown here is derived from an EMBL/GenBank/DDBJ whole genome shotgun (WGS) entry which is preliminary data.</text>
</comment>
<reference evidence="2 3" key="1">
    <citation type="submission" date="2020-01" db="EMBL/GenBank/DDBJ databases">
        <title>Draft Genome Sequence of Vibrio sp. strain OCN044, Isolated from a Healthy Coral at Palmyra Atoll.</title>
        <authorList>
            <person name="Videau P."/>
            <person name="Loughran R."/>
            <person name="Esquivel A."/>
            <person name="Deadmond M."/>
            <person name="Paddock B.E."/>
            <person name="Saw J.H."/>
            <person name="Ushijima B."/>
        </authorList>
    </citation>
    <scope>NUCLEOTIDE SEQUENCE [LARGE SCALE GENOMIC DNA]</scope>
    <source>
        <strain evidence="2 3">OCN044</strain>
    </source>
</reference>
<dbReference type="Pfam" id="PF11949">
    <property type="entry name" value="DUF3466"/>
    <property type="match status" value="1"/>
</dbReference>
<evidence type="ECO:0000313" key="2">
    <source>
        <dbReference type="EMBL" id="MYM58494.1"/>
    </source>
</evidence>
<evidence type="ECO:0000256" key="1">
    <source>
        <dbReference type="SAM" id="SignalP"/>
    </source>
</evidence>
<feature type="chain" id="PRO_5026713787" evidence="1">
    <location>
        <begin position="24"/>
        <end position="546"/>
    </location>
</feature>
<feature type="signal peptide" evidence="1">
    <location>
        <begin position="1"/>
        <end position="23"/>
    </location>
</feature>
<gene>
    <name evidence="2" type="ORF">GTG28_04590</name>
</gene>
<protein>
    <submittedName>
        <fullName evidence="2">DUF3466 family protein</fullName>
    </submittedName>
</protein>
<dbReference type="AlphaFoldDB" id="A0A6L8LQX6"/>
<dbReference type="InterPro" id="IPR022562">
    <property type="entry name" value="DUF3466"/>
</dbReference>